<organism evidence="4 5">
    <name type="scientific">Pedobacter chitinilyticus</name>
    <dbReference type="NCBI Taxonomy" id="2233776"/>
    <lineage>
        <taxon>Bacteria</taxon>
        <taxon>Pseudomonadati</taxon>
        <taxon>Bacteroidota</taxon>
        <taxon>Sphingobacteriia</taxon>
        <taxon>Sphingobacteriales</taxon>
        <taxon>Sphingobacteriaceae</taxon>
        <taxon>Pedobacter</taxon>
    </lineage>
</organism>
<keyword evidence="2 3" id="KW-0040">ANK repeat</keyword>
<evidence type="ECO:0000256" key="1">
    <source>
        <dbReference type="ARBA" id="ARBA00022737"/>
    </source>
</evidence>
<dbReference type="PANTHER" id="PTHR24124:SF14">
    <property type="entry name" value="CHROMOSOME UNDETERMINED SCAFFOLD_25, WHOLE GENOME SHOTGUN SEQUENCE"/>
    <property type="match status" value="1"/>
</dbReference>
<dbReference type="PROSITE" id="PS50297">
    <property type="entry name" value="ANK_REP_REGION"/>
    <property type="match status" value="1"/>
</dbReference>
<evidence type="ECO:0000313" key="4">
    <source>
        <dbReference type="EMBL" id="RWU08695.1"/>
    </source>
</evidence>
<gene>
    <name evidence="4" type="ORF">DPV69_07720</name>
</gene>
<sequence length="387" mass="43732">MILQAIQSKNFDEAKQHLLAGEKLDPSINIYTKSQLFDTLLKEKQFDIFSLLVADKTIELDIYEYDSFNNSIFDRILYTLNTDEDSLAFLDDFFSKVENINDEVAGKTLLSYFLEKEAPLAFISSLVNAGADVNFKNNAEEGYLHQVAKTYARNAELLISYIKFLTAQGLDVNAENVVGQTPLHLAIDLNRKELVAPLLEAGADPSQLDKKGKSSFYLAVAEKLDPEMYQLLSQYGSPDFDQLNKDQVSLFFEYVRMIYSDSERELQLLAELLKDGADLYQANTYYGRATTPIDLIAEKKSEILQTVLTNGNIDINRQDDEGNTLLHKVCAYNVNYEADKAKETYRKVKLLLENGADKNISNNKDQTALALASDDNLKIKTVELLMK</sequence>
<comment type="caution">
    <text evidence="4">The sequence shown here is derived from an EMBL/GenBank/DDBJ whole genome shotgun (WGS) entry which is preliminary data.</text>
</comment>
<feature type="repeat" description="ANK" evidence="3">
    <location>
        <begin position="178"/>
        <end position="210"/>
    </location>
</feature>
<dbReference type="InterPro" id="IPR036770">
    <property type="entry name" value="Ankyrin_rpt-contain_sf"/>
</dbReference>
<evidence type="ECO:0000313" key="5">
    <source>
        <dbReference type="Proteomes" id="UP000284120"/>
    </source>
</evidence>
<dbReference type="SMART" id="SM00248">
    <property type="entry name" value="ANK"/>
    <property type="match status" value="4"/>
</dbReference>
<dbReference type="PROSITE" id="PS50088">
    <property type="entry name" value="ANK_REPEAT"/>
    <property type="match status" value="1"/>
</dbReference>
<keyword evidence="1" id="KW-0677">Repeat</keyword>
<dbReference type="InterPro" id="IPR002110">
    <property type="entry name" value="Ankyrin_rpt"/>
</dbReference>
<reference evidence="4 5" key="1">
    <citation type="submission" date="2018-06" db="EMBL/GenBank/DDBJ databases">
        <title>Pedobacter endophyticus sp. nov., an endophytic bacterium isolated from a leaf of Triticum aestivum.</title>
        <authorList>
            <person name="Zhang L."/>
        </authorList>
    </citation>
    <scope>NUCLEOTIDE SEQUENCE [LARGE SCALE GENOMIC DNA]</scope>
    <source>
        <strain evidence="4 5">CM134L-2</strain>
    </source>
</reference>
<dbReference type="SUPFAM" id="SSF48403">
    <property type="entry name" value="Ankyrin repeat"/>
    <property type="match status" value="1"/>
</dbReference>
<dbReference type="AlphaFoldDB" id="A0A3S4RS13"/>
<dbReference type="PANTHER" id="PTHR24124">
    <property type="entry name" value="ANKYRIN REPEAT FAMILY A"/>
    <property type="match status" value="1"/>
</dbReference>
<dbReference type="Pfam" id="PF12796">
    <property type="entry name" value="Ank_2"/>
    <property type="match status" value="2"/>
</dbReference>
<accession>A0A3S4RS13</accession>
<dbReference type="OrthoDB" id="5657095at2"/>
<evidence type="ECO:0000256" key="3">
    <source>
        <dbReference type="PROSITE-ProRule" id="PRU00023"/>
    </source>
</evidence>
<dbReference type="PRINTS" id="PR01415">
    <property type="entry name" value="ANKYRIN"/>
</dbReference>
<proteinExistence type="predicted"/>
<dbReference type="EMBL" id="SAYW01000002">
    <property type="protein sequence ID" value="RWU08695.1"/>
    <property type="molecule type" value="Genomic_DNA"/>
</dbReference>
<dbReference type="Proteomes" id="UP000284120">
    <property type="component" value="Unassembled WGS sequence"/>
</dbReference>
<dbReference type="GO" id="GO:0010468">
    <property type="term" value="P:regulation of gene expression"/>
    <property type="evidence" value="ECO:0007669"/>
    <property type="project" value="TreeGrafter"/>
</dbReference>
<keyword evidence="5" id="KW-1185">Reference proteome</keyword>
<evidence type="ECO:0000256" key="2">
    <source>
        <dbReference type="ARBA" id="ARBA00023043"/>
    </source>
</evidence>
<name>A0A3S4RS13_9SPHI</name>
<protein>
    <submittedName>
        <fullName evidence="4">Uncharacterized protein</fullName>
    </submittedName>
</protein>
<dbReference type="Gene3D" id="1.25.40.20">
    <property type="entry name" value="Ankyrin repeat-containing domain"/>
    <property type="match status" value="2"/>
</dbReference>